<sequence length="452" mass="50552">MMDRVPTAGSKDDGVDAMCRVMADTPMGQALRRFWMPALLASELVADGEPVRLRLLGENLIAFRDTTGAVGIVDAYCAHKRAPLFFGRNEHSGLRCVYHGWKYDVSGRCLEIPNVDQQSLSEAMLNRVGLKAYETAEAGGVVWVYMGPKSEKPDLPNFDWLALPSSHVHVSRWIQRSNWVQFLEGEFDSSHVSYLHKSAGVGENLTQAISVFGADGAPHLFVRPTGYGFYTGARRDLGDRHYWRMTHYMQPVWSSTSSGVPEDRYFNGRGACPIDDYNTSCFVYRYRLDRPLDERDFEELNNGSWFPPRREKAALALEDGYVIDTFLPTANRGNDYLISRELQRTSSFTGIHGFNTQDRAVQEGMPWKPGGRMGLADRSGEHLVAADAPTVAFRRQLMKMAKDMSDGLAPPAASKAELFSVRGFCAYSGKSDFDEFVAENPTLMSRAPVVPR</sequence>
<feature type="domain" description="Rieske" evidence="6">
    <location>
        <begin position="35"/>
        <end position="144"/>
    </location>
</feature>
<dbReference type="PANTHER" id="PTHR21266:SF59">
    <property type="entry name" value="BLR4922 PROTEIN"/>
    <property type="match status" value="1"/>
</dbReference>
<accession>A0A934TUS9</accession>
<keyword evidence="5" id="KW-0411">Iron-sulfur</keyword>
<protein>
    <submittedName>
        <fullName evidence="7">Rieske 2Fe-2S domain-containing protein</fullName>
    </submittedName>
</protein>
<keyword evidence="2" id="KW-0479">Metal-binding</keyword>
<dbReference type="InterPro" id="IPR045623">
    <property type="entry name" value="LigXa_C"/>
</dbReference>
<dbReference type="Gene3D" id="3.90.380.10">
    <property type="entry name" value="Naphthalene 1,2-dioxygenase Alpha Subunit, Chain A, domain 1"/>
    <property type="match status" value="1"/>
</dbReference>
<organism evidence="7 8">
    <name type="scientific">Ramlibacter ginsenosidimutans</name>
    <dbReference type="NCBI Taxonomy" id="502333"/>
    <lineage>
        <taxon>Bacteria</taxon>
        <taxon>Pseudomonadati</taxon>
        <taxon>Pseudomonadota</taxon>
        <taxon>Betaproteobacteria</taxon>
        <taxon>Burkholderiales</taxon>
        <taxon>Comamonadaceae</taxon>
        <taxon>Ramlibacter</taxon>
    </lineage>
</organism>
<keyword evidence="4" id="KW-0408">Iron</keyword>
<dbReference type="SUPFAM" id="SSF55961">
    <property type="entry name" value="Bet v1-like"/>
    <property type="match status" value="1"/>
</dbReference>
<keyword evidence="3" id="KW-0560">Oxidoreductase</keyword>
<evidence type="ECO:0000259" key="6">
    <source>
        <dbReference type="PROSITE" id="PS51296"/>
    </source>
</evidence>
<dbReference type="GO" id="GO:0051537">
    <property type="term" value="F:2 iron, 2 sulfur cluster binding"/>
    <property type="evidence" value="ECO:0007669"/>
    <property type="project" value="UniProtKB-KW"/>
</dbReference>
<dbReference type="RefSeq" id="WP_201172012.1">
    <property type="nucleotide sequence ID" value="NZ_JAEPWM010000005.1"/>
</dbReference>
<reference evidence="7" key="1">
    <citation type="journal article" date="2012" name="J. Microbiol. Biotechnol.">
        <title>Ramlibacter ginsenosidimutans sp. nov., with ginsenoside-converting activity.</title>
        <authorList>
            <person name="Wang L."/>
            <person name="An D.S."/>
            <person name="Kim S.G."/>
            <person name="Jin F.X."/>
            <person name="Kim S.C."/>
            <person name="Lee S.T."/>
            <person name="Im W.T."/>
        </authorList>
    </citation>
    <scope>NUCLEOTIDE SEQUENCE</scope>
    <source>
        <strain evidence="7">KACC 17527</strain>
    </source>
</reference>
<evidence type="ECO:0000256" key="4">
    <source>
        <dbReference type="ARBA" id="ARBA00023004"/>
    </source>
</evidence>
<dbReference type="InterPro" id="IPR050584">
    <property type="entry name" value="Cholesterol_7-desaturase"/>
</dbReference>
<dbReference type="Gene3D" id="2.102.10.10">
    <property type="entry name" value="Rieske [2Fe-2S] iron-sulphur domain"/>
    <property type="match status" value="1"/>
</dbReference>
<reference evidence="7" key="2">
    <citation type="submission" date="2021-01" db="EMBL/GenBank/DDBJ databases">
        <authorList>
            <person name="Kang M."/>
        </authorList>
    </citation>
    <scope>NUCLEOTIDE SEQUENCE</scope>
    <source>
        <strain evidence="7">KACC 17527</strain>
    </source>
</reference>
<dbReference type="AlphaFoldDB" id="A0A934TUS9"/>
<dbReference type="PANTHER" id="PTHR21266">
    <property type="entry name" value="IRON-SULFUR DOMAIN CONTAINING PROTEIN"/>
    <property type="match status" value="1"/>
</dbReference>
<name>A0A934TUS9_9BURK</name>
<dbReference type="SUPFAM" id="SSF50022">
    <property type="entry name" value="ISP domain"/>
    <property type="match status" value="1"/>
</dbReference>
<comment type="caution">
    <text evidence="7">The sequence shown here is derived from an EMBL/GenBank/DDBJ whole genome shotgun (WGS) entry which is preliminary data.</text>
</comment>
<dbReference type="InterPro" id="IPR036922">
    <property type="entry name" value="Rieske_2Fe-2S_sf"/>
</dbReference>
<keyword evidence="8" id="KW-1185">Reference proteome</keyword>
<gene>
    <name evidence="7" type="ORF">JJB11_13685</name>
</gene>
<evidence type="ECO:0000313" key="7">
    <source>
        <dbReference type="EMBL" id="MBK6007147.1"/>
    </source>
</evidence>
<evidence type="ECO:0000256" key="2">
    <source>
        <dbReference type="ARBA" id="ARBA00022723"/>
    </source>
</evidence>
<dbReference type="GO" id="GO:0046872">
    <property type="term" value="F:metal ion binding"/>
    <property type="evidence" value="ECO:0007669"/>
    <property type="project" value="UniProtKB-KW"/>
</dbReference>
<evidence type="ECO:0000256" key="1">
    <source>
        <dbReference type="ARBA" id="ARBA00022714"/>
    </source>
</evidence>
<evidence type="ECO:0000256" key="3">
    <source>
        <dbReference type="ARBA" id="ARBA00023002"/>
    </source>
</evidence>
<proteinExistence type="predicted"/>
<dbReference type="EMBL" id="JAEPWM010000005">
    <property type="protein sequence ID" value="MBK6007147.1"/>
    <property type="molecule type" value="Genomic_DNA"/>
</dbReference>
<dbReference type="CDD" id="cd03479">
    <property type="entry name" value="Rieske_RO_Alpha_PhDO_like"/>
    <property type="match status" value="1"/>
</dbReference>
<dbReference type="Pfam" id="PF19301">
    <property type="entry name" value="LigXa_C"/>
    <property type="match status" value="1"/>
</dbReference>
<dbReference type="Proteomes" id="UP000630528">
    <property type="component" value="Unassembled WGS sequence"/>
</dbReference>
<evidence type="ECO:0000313" key="8">
    <source>
        <dbReference type="Proteomes" id="UP000630528"/>
    </source>
</evidence>
<dbReference type="InterPro" id="IPR017941">
    <property type="entry name" value="Rieske_2Fe-2S"/>
</dbReference>
<dbReference type="Pfam" id="PF00355">
    <property type="entry name" value="Rieske"/>
    <property type="match status" value="1"/>
</dbReference>
<evidence type="ECO:0000256" key="5">
    <source>
        <dbReference type="ARBA" id="ARBA00023014"/>
    </source>
</evidence>
<keyword evidence="1" id="KW-0001">2Fe-2S</keyword>
<dbReference type="GO" id="GO:0016491">
    <property type="term" value="F:oxidoreductase activity"/>
    <property type="evidence" value="ECO:0007669"/>
    <property type="project" value="UniProtKB-KW"/>
</dbReference>
<dbReference type="PROSITE" id="PS51296">
    <property type="entry name" value="RIESKE"/>
    <property type="match status" value="1"/>
</dbReference>